<dbReference type="KEGG" id="bthg:MS2017_1267"/>
<sequence length="229" mass="26689">MEIIITDLTRFNNLEKVCIAGINQETGECVRPQPYIKLSKCEKHDILPGTVIDGDFTKKPNLNKPHVEDYSYKRLKKVKIFNSNEFEKLLENDIVNSISTGFNYDFPEQGKVIPKEYAPSKSIITIKINTNKIEIVKDGFKEGKIRLHLLDNDGKRFSFLSITDLGFYNYAMEHFNDLNFPDIINNFIRRQATVFLRVGLGREYKGGFWLQINGIYTFPDFDRNLRKYN</sequence>
<evidence type="ECO:0000259" key="1">
    <source>
        <dbReference type="Pfam" id="PF22557"/>
    </source>
</evidence>
<dbReference type="RefSeq" id="WP_122951643.1">
    <property type="nucleotide sequence ID" value="NZ_CP024634.1"/>
</dbReference>
<name>A0A3G3IN19_9GAMM</name>
<evidence type="ECO:0000313" key="2">
    <source>
        <dbReference type="EMBL" id="AYQ56964.1"/>
    </source>
</evidence>
<dbReference type="InterPro" id="IPR054335">
    <property type="entry name" value="DuOB_dom"/>
</dbReference>
<feature type="domain" description="Dual OB-containing" evidence="1">
    <location>
        <begin position="9"/>
        <end position="215"/>
    </location>
</feature>
<protein>
    <recommendedName>
        <fullName evidence="1">Dual OB-containing domain-containing protein</fullName>
    </recommendedName>
</protein>
<dbReference type="AlphaFoldDB" id="A0A3G3IN19"/>
<gene>
    <name evidence="2" type="ORF">MS2017_1267</name>
</gene>
<reference evidence="2 3" key="1">
    <citation type="submission" date="2017-11" db="EMBL/GenBank/DDBJ databases">
        <title>Genome sequence of the bacterial symbiont EPR9N from a vent mussel Bathymodiolus thermophilus.</title>
        <authorList>
            <person name="Won Y.-J."/>
        </authorList>
    </citation>
    <scope>NUCLEOTIDE SEQUENCE [LARGE SCALE GENOMIC DNA]</scope>
    <source>
        <strain evidence="2 3">EPR9N</strain>
    </source>
</reference>
<dbReference type="Proteomes" id="UP000278334">
    <property type="component" value="Chromosome"/>
</dbReference>
<accession>A0A3G3IN19</accession>
<dbReference type="EMBL" id="CP024634">
    <property type="protein sequence ID" value="AYQ56964.1"/>
    <property type="molecule type" value="Genomic_DNA"/>
</dbReference>
<dbReference type="Pfam" id="PF22557">
    <property type="entry name" value="DuOB"/>
    <property type="match status" value="1"/>
</dbReference>
<proteinExistence type="predicted"/>
<evidence type="ECO:0000313" key="3">
    <source>
        <dbReference type="Proteomes" id="UP000278334"/>
    </source>
</evidence>
<organism evidence="2 3">
    <name type="scientific">Bathymodiolus thermophilus thioautotrophic gill symbiont</name>
    <dbReference type="NCBI Taxonomy" id="2360"/>
    <lineage>
        <taxon>Bacteria</taxon>
        <taxon>Pseudomonadati</taxon>
        <taxon>Pseudomonadota</taxon>
        <taxon>Gammaproteobacteria</taxon>
        <taxon>sulfur-oxidizing symbionts</taxon>
    </lineage>
</organism>